<evidence type="ECO:0000256" key="1">
    <source>
        <dbReference type="SAM" id="Phobius"/>
    </source>
</evidence>
<organism evidence="2 3">
    <name type="scientific">Streptomyces wedmorensis</name>
    <dbReference type="NCBI Taxonomy" id="43759"/>
    <lineage>
        <taxon>Bacteria</taxon>
        <taxon>Bacillati</taxon>
        <taxon>Actinomycetota</taxon>
        <taxon>Actinomycetes</taxon>
        <taxon>Kitasatosporales</taxon>
        <taxon>Streptomycetaceae</taxon>
        <taxon>Streptomyces</taxon>
    </lineage>
</organism>
<feature type="transmembrane region" description="Helical" evidence="1">
    <location>
        <begin position="6"/>
        <end position="27"/>
    </location>
</feature>
<protein>
    <submittedName>
        <fullName evidence="2">Uncharacterized protein</fullName>
    </submittedName>
</protein>
<feature type="transmembrane region" description="Helical" evidence="1">
    <location>
        <begin position="39"/>
        <end position="59"/>
    </location>
</feature>
<dbReference type="EMBL" id="JBHTRV010000057">
    <property type="protein sequence ID" value="MFE5985613.1"/>
    <property type="molecule type" value="Genomic_DNA"/>
</dbReference>
<name>A0ABW6J6Q0_STRWE</name>
<comment type="caution">
    <text evidence="2">The sequence shown here is derived from an EMBL/GenBank/DDBJ whole genome shotgun (WGS) entry which is preliminary data.</text>
</comment>
<proteinExistence type="predicted"/>
<accession>A0ABW6J6Q0</accession>
<keyword evidence="1" id="KW-0472">Membrane</keyword>
<evidence type="ECO:0000313" key="2">
    <source>
        <dbReference type="EMBL" id="MFE5985613.1"/>
    </source>
</evidence>
<keyword evidence="1" id="KW-1133">Transmembrane helix</keyword>
<evidence type="ECO:0000313" key="3">
    <source>
        <dbReference type="Proteomes" id="UP001600424"/>
    </source>
</evidence>
<gene>
    <name evidence="2" type="ORF">ACFQ63_38780</name>
</gene>
<dbReference type="RefSeq" id="WP_386253302.1">
    <property type="nucleotide sequence ID" value="NZ_JBHTRV010000057.1"/>
</dbReference>
<keyword evidence="3" id="KW-1185">Reference proteome</keyword>
<keyword evidence="1" id="KW-0812">Transmembrane</keyword>
<dbReference type="Proteomes" id="UP001600424">
    <property type="component" value="Unassembled WGS sequence"/>
</dbReference>
<sequence>MTPTTIIGTCVTGAVLVVIGLTTQAVALTADMRSNSPMVIGWFLAAGGAILLAAMAAPLRTYIETRAETRAYLYLVQDQKRAQQAAANSTAPVLPLARRAPQ</sequence>
<reference evidence="2 3" key="1">
    <citation type="submission" date="2024-09" db="EMBL/GenBank/DDBJ databases">
        <title>The Natural Products Discovery Center: Release of the First 8490 Sequenced Strains for Exploring Actinobacteria Biosynthetic Diversity.</title>
        <authorList>
            <person name="Kalkreuter E."/>
            <person name="Kautsar S.A."/>
            <person name="Yang D."/>
            <person name="Bader C.D."/>
            <person name="Teijaro C.N."/>
            <person name="Fluegel L."/>
            <person name="Davis C.M."/>
            <person name="Simpson J.R."/>
            <person name="Lauterbach L."/>
            <person name="Steele A.D."/>
            <person name="Gui C."/>
            <person name="Meng S."/>
            <person name="Li G."/>
            <person name="Viehrig K."/>
            <person name="Ye F."/>
            <person name="Su P."/>
            <person name="Kiefer A.F."/>
            <person name="Nichols A."/>
            <person name="Cepeda A.J."/>
            <person name="Yan W."/>
            <person name="Fan B."/>
            <person name="Jiang Y."/>
            <person name="Adhikari A."/>
            <person name="Zheng C.-J."/>
            <person name="Schuster L."/>
            <person name="Cowan T.M."/>
            <person name="Smanski M.J."/>
            <person name="Chevrette M.G."/>
            <person name="De Carvalho L.P.S."/>
            <person name="Shen B."/>
        </authorList>
    </citation>
    <scope>NUCLEOTIDE SEQUENCE [LARGE SCALE GENOMIC DNA]</scope>
    <source>
        <strain evidence="2 3">NPDC056472</strain>
    </source>
</reference>